<gene>
    <name evidence="10" type="ORF">A2690_02795</name>
</gene>
<dbReference type="InterPro" id="IPR000787">
    <property type="entry name" value="Peptidase_M29"/>
</dbReference>
<dbReference type="PANTHER" id="PTHR34448:SF3">
    <property type="entry name" value="AMINOPEPTIDASE AMPS"/>
    <property type="match status" value="1"/>
</dbReference>
<dbReference type="PRINTS" id="PR00919">
    <property type="entry name" value="THERMOPTASE"/>
</dbReference>
<dbReference type="Pfam" id="PF02073">
    <property type="entry name" value="Peptidase_M29"/>
    <property type="match status" value="1"/>
</dbReference>
<evidence type="ECO:0000313" key="11">
    <source>
        <dbReference type="Proteomes" id="UP000178372"/>
    </source>
</evidence>
<evidence type="ECO:0000256" key="4">
    <source>
        <dbReference type="ARBA" id="ARBA00008236"/>
    </source>
</evidence>
<dbReference type="PANTHER" id="PTHR34448">
    <property type="entry name" value="AMINOPEPTIDASE"/>
    <property type="match status" value="1"/>
</dbReference>
<evidence type="ECO:0000256" key="9">
    <source>
        <dbReference type="ARBA" id="ARBA00023049"/>
    </source>
</evidence>
<organism evidence="10 11">
    <name type="scientific">Candidatus Roizmanbacteria bacterium RIFCSPHIGHO2_01_FULL_39_12b</name>
    <dbReference type="NCBI Taxonomy" id="1802030"/>
    <lineage>
        <taxon>Bacteria</taxon>
        <taxon>Candidatus Roizmaniibacteriota</taxon>
    </lineage>
</organism>
<keyword evidence="6 10" id="KW-0645">Protease</keyword>
<evidence type="ECO:0000313" key="10">
    <source>
        <dbReference type="EMBL" id="OGK16289.1"/>
    </source>
</evidence>
<evidence type="ECO:0000256" key="5">
    <source>
        <dbReference type="ARBA" id="ARBA00022438"/>
    </source>
</evidence>
<keyword evidence="9 10" id="KW-0482">Metalloprotease</keyword>
<keyword evidence="5" id="KW-0031">Aminopeptidase</keyword>
<dbReference type="InterPro" id="IPR035097">
    <property type="entry name" value="M29_N-terminal"/>
</dbReference>
<dbReference type="Proteomes" id="UP000178372">
    <property type="component" value="Unassembled WGS sequence"/>
</dbReference>
<dbReference type="AlphaFoldDB" id="A0A1F7GBJ8"/>
<dbReference type="GO" id="GO:0006508">
    <property type="term" value="P:proteolysis"/>
    <property type="evidence" value="ECO:0007669"/>
    <property type="project" value="UniProtKB-KW"/>
</dbReference>
<dbReference type="GO" id="GO:0046872">
    <property type="term" value="F:metal ion binding"/>
    <property type="evidence" value="ECO:0007669"/>
    <property type="project" value="UniProtKB-KW"/>
</dbReference>
<evidence type="ECO:0000256" key="1">
    <source>
        <dbReference type="ARBA" id="ARBA00001941"/>
    </source>
</evidence>
<keyword evidence="8" id="KW-0378">Hydrolase</keyword>
<sequence>MYIPSDKILYNYARILIDFALGAGKGIKKEQIVYVHYDSPAHPLALQVYRRILEKGGYPITKVSHEDFSKVFYTVASEAQLKFFPAKYMKSLVDTIDHRIYLLSHDDPLYLKQVDPKKIVMGQTQLQRLRKWIWEKEEKGKLTWTLCLYGTAGMARQAGLTEAEYWEQIEKACFLKEADPLESWRAVFGQINKTLKKLNALSIDKLHLTAKDTDLWIKLGADRQFIGGRGANIPSFEIFTSPDWRGTEGHIYFDLPLYRYGTIASSIHLTFKKGKIIKVKASKNEKLIKELVSQPNADKVGEYSLTDKRFSKIDKFMANTLFDENFGGDFGNTHLAVGSSYHDAYRGDVKKMKSKDWGKLGFNESVEHTDMMATHNRTVEVTLINGVKKIIYKDGEFVV</sequence>
<accession>A0A1F7GBJ8</accession>
<comment type="similarity">
    <text evidence="4">Belongs to the peptidase M29 family.</text>
</comment>
<comment type="cofactor">
    <cofactor evidence="2">
        <name>Mg(2+)</name>
        <dbReference type="ChEBI" id="CHEBI:18420"/>
    </cofactor>
</comment>
<evidence type="ECO:0000256" key="2">
    <source>
        <dbReference type="ARBA" id="ARBA00001946"/>
    </source>
</evidence>
<reference evidence="10 11" key="1">
    <citation type="journal article" date="2016" name="Nat. Commun.">
        <title>Thousands of microbial genomes shed light on interconnected biogeochemical processes in an aquifer system.</title>
        <authorList>
            <person name="Anantharaman K."/>
            <person name="Brown C.T."/>
            <person name="Hug L.A."/>
            <person name="Sharon I."/>
            <person name="Castelle C.J."/>
            <person name="Probst A.J."/>
            <person name="Thomas B.C."/>
            <person name="Singh A."/>
            <person name="Wilkins M.J."/>
            <person name="Karaoz U."/>
            <person name="Brodie E.L."/>
            <person name="Williams K.H."/>
            <person name="Hubbard S.S."/>
            <person name="Banfield J.F."/>
        </authorList>
    </citation>
    <scope>NUCLEOTIDE SEQUENCE [LARGE SCALE GENOMIC DNA]</scope>
</reference>
<protein>
    <submittedName>
        <fullName evidence="10">Thermophilic metalloprotease (M29) superfamily</fullName>
    </submittedName>
</protein>
<evidence type="ECO:0000256" key="7">
    <source>
        <dbReference type="ARBA" id="ARBA00022723"/>
    </source>
</evidence>
<evidence type="ECO:0000256" key="3">
    <source>
        <dbReference type="ARBA" id="ARBA00001947"/>
    </source>
</evidence>
<dbReference type="SUPFAM" id="SSF144052">
    <property type="entry name" value="Thermophilic metalloprotease-like"/>
    <property type="match status" value="1"/>
</dbReference>
<proteinExistence type="inferred from homology"/>
<dbReference type="EMBL" id="MFZF01000018">
    <property type="protein sequence ID" value="OGK16289.1"/>
    <property type="molecule type" value="Genomic_DNA"/>
</dbReference>
<comment type="cofactor">
    <cofactor evidence="1">
        <name>Co(2+)</name>
        <dbReference type="ChEBI" id="CHEBI:48828"/>
    </cofactor>
</comment>
<comment type="caution">
    <text evidence="10">The sequence shown here is derived from an EMBL/GenBank/DDBJ whole genome shotgun (WGS) entry which is preliminary data.</text>
</comment>
<dbReference type="GO" id="GO:0008237">
    <property type="term" value="F:metallopeptidase activity"/>
    <property type="evidence" value="ECO:0007669"/>
    <property type="project" value="UniProtKB-KW"/>
</dbReference>
<evidence type="ECO:0000256" key="8">
    <source>
        <dbReference type="ARBA" id="ARBA00022801"/>
    </source>
</evidence>
<dbReference type="InterPro" id="IPR052170">
    <property type="entry name" value="M29_Exopeptidase"/>
</dbReference>
<dbReference type="Gene3D" id="3.40.1830.10">
    <property type="entry name" value="Thermophilic metalloprotease (M29)"/>
    <property type="match status" value="1"/>
</dbReference>
<comment type="cofactor">
    <cofactor evidence="3">
        <name>Zn(2+)</name>
        <dbReference type="ChEBI" id="CHEBI:29105"/>
    </cofactor>
</comment>
<keyword evidence="7" id="KW-0479">Metal-binding</keyword>
<evidence type="ECO:0000256" key="6">
    <source>
        <dbReference type="ARBA" id="ARBA00022670"/>
    </source>
</evidence>
<dbReference type="GO" id="GO:0004177">
    <property type="term" value="F:aminopeptidase activity"/>
    <property type="evidence" value="ECO:0007669"/>
    <property type="project" value="UniProtKB-KW"/>
</dbReference>
<name>A0A1F7GBJ8_9BACT</name>